<name>A0A6C0E706_9ZZZZ</name>
<keyword evidence="1" id="KW-1133">Transmembrane helix</keyword>
<evidence type="ECO:0000256" key="1">
    <source>
        <dbReference type="SAM" id="Phobius"/>
    </source>
</evidence>
<evidence type="ECO:0000313" key="2">
    <source>
        <dbReference type="EMBL" id="QHT24512.1"/>
    </source>
</evidence>
<keyword evidence="1" id="KW-0472">Membrane</keyword>
<dbReference type="EMBL" id="MN739746">
    <property type="protein sequence ID" value="QHT24512.1"/>
    <property type="molecule type" value="Genomic_DNA"/>
</dbReference>
<dbReference type="AlphaFoldDB" id="A0A6C0E706"/>
<accession>A0A6C0E706</accession>
<feature type="transmembrane region" description="Helical" evidence="1">
    <location>
        <begin position="34"/>
        <end position="50"/>
    </location>
</feature>
<keyword evidence="1" id="KW-0812">Transmembrane</keyword>
<reference evidence="2" key="1">
    <citation type="journal article" date="2020" name="Nature">
        <title>Giant virus diversity and host interactions through global metagenomics.</title>
        <authorList>
            <person name="Schulz F."/>
            <person name="Roux S."/>
            <person name="Paez-Espino D."/>
            <person name="Jungbluth S."/>
            <person name="Walsh D.A."/>
            <person name="Denef V.J."/>
            <person name="McMahon K.D."/>
            <person name="Konstantinidis K.T."/>
            <person name="Eloe-Fadrosh E.A."/>
            <person name="Kyrpides N.C."/>
            <person name="Woyke T."/>
        </authorList>
    </citation>
    <scope>NUCLEOTIDE SEQUENCE</scope>
    <source>
        <strain evidence="2">GVMAG-M-3300023179-150</strain>
    </source>
</reference>
<sequence length="133" mass="15988">MDCILYPKQCELILKFSFLSLGTSMYAVYNGRYDFAMCSGGVFLTSINYWKNPTYSWRRNLDILYVNFVLMYQIYHAYESKYMMEYYVLMFSAISFYPIGHYYYAKKRYWISTYAHCALHFFANLGNLVLYSI</sequence>
<feature type="transmembrane region" description="Helical" evidence="1">
    <location>
        <begin position="84"/>
        <end position="104"/>
    </location>
</feature>
<proteinExistence type="predicted"/>
<feature type="transmembrane region" description="Helical" evidence="1">
    <location>
        <begin position="12"/>
        <end position="28"/>
    </location>
</feature>
<protein>
    <submittedName>
        <fullName evidence="2">Uncharacterized protein</fullName>
    </submittedName>
</protein>
<organism evidence="2">
    <name type="scientific">viral metagenome</name>
    <dbReference type="NCBI Taxonomy" id="1070528"/>
    <lineage>
        <taxon>unclassified sequences</taxon>
        <taxon>metagenomes</taxon>
        <taxon>organismal metagenomes</taxon>
    </lineage>
</organism>